<proteinExistence type="predicted"/>
<comment type="caution">
    <text evidence="1">The sequence shown here is derived from an EMBL/GenBank/DDBJ whole genome shotgun (WGS) entry which is preliminary data.</text>
</comment>
<sequence>MISPYKNYQRFDLGWIGVSVSHGRDFTFDSHLHFFHLLFIVTLIVPYNNLINSAPELLVISCFYPPSPYLHFQYSYPFGYSEDLYTVIPNPNKRFLVAIYSICLSIPKILDRINYEKDSILSIQYMAREHKTNLHVDLLREKEAKRDLFFLSDGQIYSLMISGKVHIETLGDDDVLVSVYRYQDRRPSCNNSKNRVLVFTTEYNIAAVLNWGRSTLSP</sequence>
<protein>
    <submittedName>
        <fullName evidence="1">Uncharacterized protein</fullName>
    </submittedName>
</protein>
<name>A0AAD5K6T2_9FUNG</name>
<organism evidence="1 2">
    <name type="scientific">Phascolomyces articulosus</name>
    <dbReference type="NCBI Taxonomy" id="60185"/>
    <lineage>
        <taxon>Eukaryota</taxon>
        <taxon>Fungi</taxon>
        <taxon>Fungi incertae sedis</taxon>
        <taxon>Mucoromycota</taxon>
        <taxon>Mucoromycotina</taxon>
        <taxon>Mucoromycetes</taxon>
        <taxon>Mucorales</taxon>
        <taxon>Lichtheimiaceae</taxon>
        <taxon>Phascolomyces</taxon>
    </lineage>
</organism>
<dbReference type="EMBL" id="JAIXMP010000006">
    <property type="protein sequence ID" value="KAI9271846.1"/>
    <property type="molecule type" value="Genomic_DNA"/>
</dbReference>
<evidence type="ECO:0000313" key="2">
    <source>
        <dbReference type="Proteomes" id="UP001209540"/>
    </source>
</evidence>
<evidence type="ECO:0000313" key="1">
    <source>
        <dbReference type="EMBL" id="KAI9271846.1"/>
    </source>
</evidence>
<dbReference type="AlphaFoldDB" id="A0AAD5K6T2"/>
<dbReference type="Proteomes" id="UP001209540">
    <property type="component" value="Unassembled WGS sequence"/>
</dbReference>
<reference evidence="1" key="1">
    <citation type="journal article" date="2022" name="IScience">
        <title>Evolution of zygomycete secretomes and the origins of terrestrial fungal ecologies.</title>
        <authorList>
            <person name="Chang Y."/>
            <person name="Wang Y."/>
            <person name="Mondo S."/>
            <person name="Ahrendt S."/>
            <person name="Andreopoulos W."/>
            <person name="Barry K."/>
            <person name="Beard J."/>
            <person name="Benny G.L."/>
            <person name="Blankenship S."/>
            <person name="Bonito G."/>
            <person name="Cuomo C."/>
            <person name="Desiro A."/>
            <person name="Gervers K.A."/>
            <person name="Hundley H."/>
            <person name="Kuo A."/>
            <person name="LaButti K."/>
            <person name="Lang B.F."/>
            <person name="Lipzen A."/>
            <person name="O'Donnell K."/>
            <person name="Pangilinan J."/>
            <person name="Reynolds N."/>
            <person name="Sandor L."/>
            <person name="Smith M.E."/>
            <person name="Tsang A."/>
            <person name="Grigoriev I.V."/>
            <person name="Stajich J.E."/>
            <person name="Spatafora J.W."/>
        </authorList>
    </citation>
    <scope>NUCLEOTIDE SEQUENCE</scope>
    <source>
        <strain evidence="1">RSA 2281</strain>
    </source>
</reference>
<keyword evidence="2" id="KW-1185">Reference proteome</keyword>
<gene>
    <name evidence="1" type="ORF">BDA99DRAFT_534314</name>
</gene>
<reference evidence="1" key="2">
    <citation type="submission" date="2023-02" db="EMBL/GenBank/DDBJ databases">
        <authorList>
            <consortium name="DOE Joint Genome Institute"/>
            <person name="Mondo S.J."/>
            <person name="Chang Y."/>
            <person name="Wang Y."/>
            <person name="Ahrendt S."/>
            <person name="Andreopoulos W."/>
            <person name="Barry K."/>
            <person name="Beard J."/>
            <person name="Benny G.L."/>
            <person name="Blankenship S."/>
            <person name="Bonito G."/>
            <person name="Cuomo C."/>
            <person name="Desiro A."/>
            <person name="Gervers K.A."/>
            <person name="Hundley H."/>
            <person name="Kuo A."/>
            <person name="LaButti K."/>
            <person name="Lang B.F."/>
            <person name="Lipzen A."/>
            <person name="O'Donnell K."/>
            <person name="Pangilinan J."/>
            <person name="Reynolds N."/>
            <person name="Sandor L."/>
            <person name="Smith M.W."/>
            <person name="Tsang A."/>
            <person name="Grigoriev I.V."/>
            <person name="Stajich J.E."/>
            <person name="Spatafora J.W."/>
        </authorList>
    </citation>
    <scope>NUCLEOTIDE SEQUENCE</scope>
    <source>
        <strain evidence="1">RSA 2281</strain>
    </source>
</reference>
<accession>A0AAD5K6T2</accession>